<accession>A0AAD7FD71</accession>
<evidence type="ECO:0000313" key="5">
    <source>
        <dbReference type="Proteomes" id="UP001221142"/>
    </source>
</evidence>
<proteinExistence type="predicted"/>
<dbReference type="InterPro" id="IPR058913">
    <property type="entry name" value="Integrase_dom_put"/>
</dbReference>
<protein>
    <recommendedName>
        <fullName evidence="2">Integrase core domain-containing protein</fullName>
    </recommendedName>
</protein>
<evidence type="ECO:0000259" key="2">
    <source>
        <dbReference type="Pfam" id="PF24764"/>
    </source>
</evidence>
<comment type="caution">
    <text evidence="4">The sequence shown here is derived from an EMBL/GenBank/DDBJ whole genome shotgun (WGS) entry which is preliminary data.</text>
</comment>
<feature type="domain" description="Integrase core" evidence="2">
    <location>
        <begin position="68"/>
        <end position="139"/>
    </location>
</feature>
<dbReference type="Pfam" id="PF24764">
    <property type="entry name" value="rva_4"/>
    <property type="match status" value="1"/>
</dbReference>
<dbReference type="EMBL" id="JARKIF010000029">
    <property type="protein sequence ID" value="KAJ7613192.1"/>
    <property type="molecule type" value="Genomic_DNA"/>
</dbReference>
<sequence>MSSSRFAEDPIHAFLMEAHSITVDAQFIVDSLPNADLAAVERSAHQLGAVRKIVEVIDDDSVTDTVRQELLADSLETYRQIFDHLETNGLLDMDNIVHSTCLYLVFVSRIQASLDRTRDAWNHHKIRTEQSRTPIAMYELSREAAIRRGYWTGDPGDDGVVIDELYGFDGHAAAPAEPRDEPLERMEQPTNVPEERTTGILLNTDEELFAARDLLPGFDWARDDGNWGIDVYCEAVVLMNSVLAASKSV</sequence>
<feature type="compositionally biased region" description="Basic and acidic residues" evidence="1">
    <location>
        <begin position="177"/>
        <end position="193"/>
    </location>
</feature>
<evidence type="ECO:0000313" key="4">
    <source>
        <dbReference type="EMBL" id="KAJ7613192.1"/>
    </source>
</evidence>
<gene>
    <name evidence="4" type="ORF">FB45DRAFT_843087</name>
    <name evidence="3" type="ORF">FB45DRAFT_843173</name>
</gene>
<dbReference type="EMBL" id="JARKIF010000030">
    <property type="protein sequence ID" value="KAJ7612597.1"/>
    <property type="molecule type" value="Genomic_DNA"/>
</dbReference>
<dbReference type="Proteomes" id="UP001221142">
    <property type="component" value="Unassembled WGS sequence"/>
</dbReference>
<reference evidence="4" key="1">
    <citation type="submission" date="2023-03" db="EMBL/GenBank/DDBJ databases">
        <title>Massive genome expansion in bonnet fungi (Mycena s.s.) driven by repeated elements and novel gene families across ecological guilds.</title>
        <authorList>
            <consortium name="Lawrence Berkeley National Laboratory"/>
            <person name="Harder C.B."/>
            <person name="Miyauchi S."/>
            <person name="Viragh M."/>
            <person name="Kuo A."/>
            <person name="Thoen E."/>
            <person name="Andreopoulos B."/>
            <person name="Lu D."/>
            <person name="Skrede I."/>
            <person name="Drula E."/>
            <person name="Henrissat B."/>
            <person name="Morin E."/>
            <person name="Kohler A."/>
            <person name="Barry K."/>
            <person name="LaButti K."/>
            <person name="Morin E."/>
            <person name="Salamov A."/>
            <person name="Lipzen A."/>
            <person name="Mereny Z."/>
            <person name="Hegedus B."/>
            <person name="Baldrian P."/>
            <person name="Stursova M."/>
            <person name="Weitz H."/>
            <person name="Taylor A."/>
            <person name="Grigoriev I.V."/>
            <person name="Nagy L.G."/>
            <person name="Martin F."/>
            <person name="Kauserud H."/>
        </authorList>
    </citation>
    <scope>NUCLEOTIDE SEQUENCE</scope>
    <source>
        <strain evidence="4">9284</strain>
    </source>
</reference>
<evidence type="ECO:0000313" key="3">
    <source>
        <dbReference type="EMBL" id="KAJ7612597.1"/>
    </source>
</evidence>
<name>A0AAD7FD71_9AGAR</name>
<evidence type="ECO:0000256" key="1">
    <source>
        <dbReference type="SAM" id="MobiDB-lite"/>
    </source>
</evidence>
<keyword evidence="5" id="KW-1185">Reference proteome</keyword>
<feature type="region of interest" description="Disordered" evidence="1">
    <location>
        <begin position="173"/>
        <end position="193"/>
    </location>
</feature>
<dbReference type="AlphaFoldDB" id="A0AAD7FD71"/>
<organism evidence="4 5">
    <name type="scientific">Roridomyces roridus</name>
    <dbReference type="NCBI Taxonomy" id="1738132"/>
    <lineage>
        <taxon>Eukaryota</taxon>
        <taxon>Fungi</taxon>
        <taxon>Dikarya</taxon>
        <taxon>Basidiomycota</taxon>
        <taxon>Agaricomycotina</taxon>
        <taxon>Agaricomycetes</taxon>
        <taxon>Agaricomycetidae</taxon>
        <taxon>Agaricales</taxon>
        <taxon>Marasmiineae</taxon>
        <taxon>Mycenaceae</taxon>
        <taxon>Roridomyces</taxon>
    </lineage>
</organism>